<accession>A0A1G8KEN1</accession>
<organism evidence="2 3">
    <name type="scientific">Alteribacillus bidgolensis</name>
    <dbReference type="NCBI Taxonomy" id="930129"/>
    <lineage>
        <taxon>Bacteria</taxon>
        <taxon>Bacillati</taxon>
        <taxon>Bacillota</taxon>
        <taxon>Bacilli</taxon>
        <taxon>Bacillales</taxon>
        <taxon>Bacillaceae</taxon>
        <taxon>Alteribacillus</taxon>
    </lineage>
</organism>
<feature type="transmembrane region" description="Helical" evidence="1">
    <location>
        <begin position="7"/>
        <end position="30"/>
    </location>
</feature>
<sequence>MKWCLKYLIFIPIVFDILDVFENIGIINIIKHYPVRLNNLSELINIITMIKLTFVNLVFVTLIVGFALTIYLKVIKKYVINY</sequence>
<dbReference type="Proteomes" id="UP000199017">
    <property type="component" value="Unassembled WGS sequence"/>
</dbReference>
<evidence type="ECO:0000313" key="2">
    <source>
        <dbReference type="EMBL" id="SDI41868.1"/>
    </source>
</evidence>
<dbReference type="EMBL" id="FNDU01000007">
    <property type="protein sequence ID" value="SDI41868.1"/>
    <property type="molecule type" value="Genomic_DNA"/>
</dbReference>
<feature type="transmembrane region" description="Helical" evidence="1">
    <location>
        <begin position="50"/>
        <end position="72"/>
    </location>
</feature>
<keyword evidence="3" id="KW-1185">Reference proteome</keyword>
<reference evidence="2 3" key="1">
    <citation type="submission" date="2016-10" db="EMBL/GenBank/DDBJ databases">
        <authorList>
            <person name="de Groot N.N."/>
        </authorList>
    </citation>
    <scope>NUCLEOTIDE SEQUENCE [LARGE SCALE GENOMIC DNA]</scope>
    <source>
        <strain evidence="3">P4B,CCM 7963,CECT 7998,DSM 25260,IBRC-M 10614,KCTC 13821</strain>
    </source>
</reference>
<keyword evidence="1" id="KW-0472">Membrane</keyword>
<dbReference type="AlphaFoldDB" id="A0A1G8KEN1"/>
<proteinExistence type="predicted"/>
<protein>
    <submittedName>
        <fullName evidence="2">Uncharacterized protein</fullName>
    </submittedName>
</protein>
<evidence type="ECO:0000313" key="3">
    <source>
        <dbReference type="Proteomes" id="UP000199017"/>
    </source>
</evidence>
<keyword evidence="1" id="KW-1133">Transmembrane helix</keyword>
<gene>
    <name evidence="2" type="ORF">SAMN05216352_107194</name>
</gene>
<keyword evidence="1" id="KW-0812">Transmembrane</keyword>
<evidence type="ECO:0000256" key="1">
    <source>
        <dbReference type="SAM" id="Phobius"/>
    </source>
</evidence>
<name>A0A1G8KEN1_9BACI</name>